<feature type="transmembrane region" description="Helical" evidence="1">
    <location>
        <begin position="40"/>
        <end position="62"/>
    </location>
</feature>
<dbReference type="EMBL" id="JASPKZ010008345">
    <property type="protein sequence ID" value="KAJ9580342.1"/>
    <property type="molecule type" value="Genomic_DNA"/>
</dbReference>
<evidence type="ECO:0000313" key="3">
    <source>
        <dbReference type="Proteomes" id="UP001233999"/>
    </source>
</evidence>
<comment type="caution">
    <text evidence="2">The sequence shown here is derived from an EMBL/GenBank/DDBJ whole genome shotgun (WGS) entry which is preliminary data.</text>
</comment>
<reference evidence="2" key="2">
    <citation type="submission" date="2023-05" db="EMBL/GenBank/DDBJ databases">
        <authorList>
            <person name="Fouks B."/>
        </authorList>
    </citation>
    <scope>NUCLEOTIDE SEQUENCE</scope>
    <source>
        <strain evidence="2">Stay&amp;Tobe</strain>
        <tissue evidence="2">Testes</tissue>
    </source>
</reference>
<feature type="non-terminal residue" evidence="2">
    <location>
        <position position="64"/>
    </location>
</feature>
<accession>A0AAD7ZHD8</accession>
<keyword evidence="1" id="KW-0472">Membrane</keyword>
<feature type="transmembrane region" description="Helical" evidence="1">
    <location>
        <begin position="6"/>
        <end position="28"/>
    </location>
</feature>
<reference evidence="2" key="1">
    <citation type="journal article" date="2023" name="IScience">
        <title>Live-bearing cockroach genome reveals convergent evolutionary mechanisms linked to viviparity in insects and beyond.</title>
        <authorList>
            <person name="Fouks B."/>
            <person name="Harrison M.C."/>
            <person name="Mikhailova A.A."/>
            <person name="Marchal E."/>
            <person name="English S."/>
            <person name="Carruthers M."/>
            <person name="Jennings E.C."/>
            <person name="Chiamaka E.L."/>
            <person name="Frigard R.A."/>
            <person name="Pippel M."/>
            <person name="Attardo G.M."/>
            <person name="Benoit J.B."/>
            <person name="Bornberg-Bauer E."/>
            <person name="Tobe S.S."/>
        </authorList>
    </citation>
    <scope>NUCLEOTIDE SEQUENCE</scope>
    <source>
        <strain evidence="2">Stay&amp;Tobe</strain>
    </source>
</reference>
<dbReference type="AlphaFoldDB" id="A0AAD7ZHD8"/>
<name>A0AAD7ZHD8_DIPPU</name>
<keyword evidence="1" id="KW-1133">Transmembrane helix</keyword>
<organism evidence="2 3">
    <name type="scientific">Diploptera punctata</name>
    <name type="common">Pacific beetle cockroach</name>
    <dbReference type="NCBI Taxonomy" id="6984"/>
    <lineage>
        <taxon>Eukaryota</taxon>
        <taxon>Metazoa</taxon>
        <taxon>Ecdysozoa</taxon>
        <taxon>Arthropoda</taxon>
        <taxon>Hexapoda</taxon>
        <taxon>Insecta</taxon>
        <taxon>Pterygota</taxon>
        <taxon>Neoptera</taxon>
        <taxon>Polyneoptera</taxon>
        <taxon>Dictyoptera</taxon>
        <taxon>Blattodea</taxon>
        <taxon>Blaberoidea</taxon>
        <taxon>Blaberidae</taxon>
        <taxon>Diplopterinae</taxon>
        <taxon>Diploptera</taxon>
    </lineage>
</organism>
<keyword evidence="3" id="KW-1185">Reference proteome</keyword>
<evidence type="ECO:0000256" key="1">
    <source>
        <dbReference type="SAM" id="Phobius"/>
    </source>
</evidence>
<gene>
    <name evidence="2" type="ORF">L9F63_003977</name>
</gene>
<feature type="non-terminal residue" evidence="2">
    <location>
        <position position="1"/>
    </location>
</feature>
<sequence>LVEGVACIGFVFVYQAVVVVSCFHDFHLFESSVTKLNFKILFFVWFDMVLLHSTPFNIFMALRT</sequence>
<evidence type="ECO:0000313" key="2">
    <source>
        <dbReference type="EMBL" id="KAJ9580342.1"/>
    </source>
</evidence>
<keyword evidence="1" id="KW-0812">Transmembrane</keyword>
<proteinExistence type="predicted"/>
<protein>
    <submittedName>
        <fullName evidence="2">Uncharacterized protein</fullName>
    </submittedName>
</protein>
<dbReference type="Proteomes" id="UP001233999">
    <property type="component" value="Unassembled WGS sequence"/>
</dbReference>